<feature type="domain" description="FAD/NAD(P)-binding" evidence="1">
    <location>
        <begin position="17"/>
        <end position="278"/>
    </location>
</feature>
<dbReference type="PANTHER" id="PTHR43735">
    <property type="entry name" value="APOPTOSIS-INDUCING FACTOR 1"/>
    <property type="match status" value="1"/>
</dbReference>
<dbReference type="AlphaFoldDB" id="A0AAJ0CUZ1"/>
<evidence type="ECO:0000259" key="1">
    <source>
        <dbReference type="Pfam" id="PF07992"/>
    </source>
</evidence>
<dbReference type="GO" id="GO:0004174">
    <property type="term" value="F:electron-transferring-flavoprotein dehydrogenase activity"/>
    <property type="evidence" value="ECO:0007669"/>
    <property type="project" value="TreeGrafter"/>
</dbReference>
<dbReference type="PRINTS" id="PR00411">
    <property type="entry name" value="PNDRDTASEI"/>
</dbReference>
<dbReference type="SUPFAM" id="SSF51905">
    <property type="entry name" value="FAD/NAD(P)-binding domain"/>
    <property type="match status" value="2"/>
</dbReference>
<keyword evidence="3" id="KW-1185">Reference proteome</keyword>
<comment type="caution">
    <text evidence="2">The sequence shown here is derived from an EMBL/GenBank/DDBJ whole genome shotgun (WGS) entry which is preliminary data.</text>
</comment>
<sequence>MAMEPPAVPLHARPPWRVVIIGASYAGLSAAANLLDLCTGRPARFSCPFPENHQRQTDIPVQIIILDERDGFFHTVGAPLALADPKYASKFWTLTHDIPGLKHPWVTFIHGSACAVDVQGKKLTLLASGSAKRSSLQYSYLIVASGLRRPWPVVPQSLRKLDYENEAVGHVERLKEGGEIVVIGGGAVGVGIAAEIHHTYPDAQVTLIHSRDKLLSSEPLPDQFKNQVLATLQGTGVDVIMSTPVLDVYTATTNAEERQILKLSNSVQLEASYVIKATSKPVPSTSFLPREVLNDEGYVPVAPT</sequence>
<dbReference type="InterPro" id="IPR023753">
    <property type="entry name" value="FAD/NAD-binding_dom"/>
</dbReference>
<dbReference type="PANTHER" id="PTHR43735:SF24">
    <property type="entry name" value="NUCLEOTIDE-DISULPHIDE OXIDOREDUCTASE AMID-LIKE, PUTATIVE (AFU_ORTHOLOGUE AFUA_1G17180)-RELATED"/>
    <property type="match status" value="1"/>
</dbReference>
<dbReference type="GO" id="GO:0050660">
    <property type="term" value="F:flavin adenine dinucleotide binding"/>
    <property type="evidence" value="ECO:0007669"/>
    <property type="project" value="TreeGrafter"/>
</dbReference>
<proteinExistence type="predicted"/>
<dbReference type="GO" id="GO:0005737">
    <property type="term" value="C:cytoplasm"/>
    <property type="evidence" value="ECO:0007669"/>
    <property type="project" value="TreeGrafter"/>
</dbReference>
<dbReference type="InterPro" id="IPR036188">
    <property type="entry name" value="FAD/NAD-bd_sf"/>
</dbReference>
<dbReference type="EMBL" id="JASWJB010000059">
    <property type="protein sequence ID" value="KAK2603695.1"/>
    <property type="molecule type" value="Genomic_DNA"/>
</dbReference>
<evidence type="ECO:0000313" key="2">
    <source>
        <dbReference type="EMBL" id="KAK2603695.1"/>
    </source>
</evidence>
<name>A0AAJ0CUZ1_9HYPO</name>
<evidence type="ECO:0000313" key="3">
    <source>
        <dbReference type="Proteomes" id="UP001251528"/>
    </source>
</evidence>
<accession>A0AAJ0CUZ1</accession>
<organism evidence="2 3">
    <name type="scientific">Conoideocrella luteorostrata</name>
    <dbReference type="NCBI Taxonomy" id="1105319"/>
    <lineage>
        <taxon>Eukaryota</taxon>
        <taxon>Fungi</taxon>
        <taxon>Dikarya</taxon>
        <taxon>Ascomycota</taxon>
        <taxon>Pezizomycotina</taxon>
        <taxon>Sordariomycetes</taxon>
        <taxon>Hypocreomycetidae</taxon>
        <taxon>Hypocreales</taxon>
        <taxon>Clavicipitaceae</taxon>
        <taxon>Conoideocrella</taxon>
    </lineage>
</organism>
<dbReference type="Gene3D" id="3.50.50.60">
    <property type="entry name" value="FAD/NAD(P)-binding domain"/>
    <property type="match status" value="2"/>
</dbReference>
<dbReference type="Pfam" id="PF07992">
    <property type="entry name" value="Pyr_redox_2"/>
    <property type="match status" value="1"/>
</dbReference>
<protein>
    <recommendedName>
        <fullName evidence="1">FAD/NAD(P)-binding domain-containing protein</fullName>
    </recommendedName>
</protein>
<reference evidence="2" key="1">
    <citation type="submission" date="2023-06" db="EMBL/GenBank/DDBJ databases">
        <title>Conoideocrella luteorostrata (Hypocreales: Clavicipitaceae), a potential biocontrol fungus for elongate hemlock scale in United States Christmas tree production areas.</title>
        <authorList>
            <person name="Barrett H."/>
            <person name="Lovett B."/>
            <person name="Macias A.M."/>
            <person name="Stajich J.E."/>
            <person name="Kasson M.T."/>
        </authorList>
    </citation>
    <scope>NUCLEOTIDE SEQUENCE</scope>
    <source>
        <strain evidence="2">ARSEF 14590</strain>
    </source>
</reference>
<gene>
    <name evidence="2" type="ORF">QQS21_004169</name>
</gene>
<dbReference type="Proteomes" id="UP001251528">
    <property type="component" value="Unassembled WGS sequence"/>
</dbReference>
<dbReference type="PRINTS" id="PR00368">
    <property type="entry name" value="FADPNR"/>
</dbReference>